<keyword evidence="5" id="KW-1185">Reference proteome</keyword>
<proteinExistence type="predicted"/>
<evidence type="ECO:0000259" key="3">
    <source>
        <dbReference type="Pfam" id="PF01551"/>
    </source>
</evidence>
<dbReference type="PANTHER" id="PTHR21666:SF289">
    <property type="entry name" value="L-ALA--D-GLU ENDOPEPTIDASE"/>
    <property type="match status" value="1"/>
</dbReference>
<dbReference type="RefSeq" id="WP_093151775.1">
    <property type="nucleotide sequence ID" value="NZ_FNEK01000009.1"/>
</dbReference>
<evidence type="ECO:0000313" key="5">
    <source>
        <dbReference type="Proteomes" id="UP000199382"/>
    </source>
</evidence>
<evidence type="ECO:0000313" key="4">
    <source>
        <dbReference type="EMBL" id="SDI93563.1"/>
    </source>
</evidence>
<dbReference type="CDD" id="cd12797">
    <property type="entry name" value="M23_peptidase"/>
    <property type="match status" value="1"/>
</dbReference>
<dbReference type="STRING" id="571298.SAMN04488026_100946"/>
<dbReference type="InterPro" id="IPR016047">
    <property type="entry name" value="M23ase_b-sheet_dom"/>
</dbReference>
<dbReference type="InterPro" id="IPR050570">
    <property type="entry name" value="Cell_wall_metabolism_enzyme"/>
</dbReference>
<sequence length="335" mass="35751">MVGNRRWGPGRLRAPFLCLLAIPALADAPATPPPALLFPVDCSETTCRITRYVDRDPGPGAIDHACGTLTGDAHKGTDIAVAPGMAFGDGIAVRAAAAGRVRGIRDNMPDIEVENPNAPDVSARECGNGIVITHQDGWVSQYCHLRRGSVLVRKGETVEAGALIGQIGMSGKASAPHLHFSLRHGKQVIDPFRADAGTDCGTTPALSAWQADDFPAYQPGGLIQIGLLDRLPDFTEILSGLPGNALPETAPEAIVLWGLFFGGRAGDRMILTLSSEAGPENSRSFPLEKDQPLFFRAYGLNAPKGGFHPGAYQAHVAHWRDRRLLDERGFQFALP</sequence>
<keyword evidence="1 2" id="KW-0732">Signal</keyword>
<dbReference type="SUPFAM" id="SSF51261">
    <property type="entry name" value="Duplicated hybrid motif"/>
    <property type="match status" value="1"/>
</dbReference>
<dbReference type="OrthoDB" id="5489603at2"/>
<dbReference type="InterPro" id="IPR011055">
    <property type="entry name" value="Dup_hybrid_motif"/>
</dbReference>
<dbReference type="Pfam" id="PF01551">
    <property type="entry name" value="Peptidase_M23"/>
    <property type="match status" value="1"/>
</dbReference>
<dbReference type="Proteomes" id="UP000199382">
    <property type="component" value="Unassembled WGS sequence"/>
</dbReference>
<feature type="signal peptide" evidence="2">
    <location>
        <begin position="1"/>
        <end position="26"/>
    </location>
</feature>
<accession>A0A1G8PM50</accession>
<evidence type="ECO:0000256" key="1">
    <source>
        <dbReference type="ARBA" id="ARBA00022729"/>
    </source>
</evidence>
<name>A0A1G8PM50_9RHOB</name>
<organism evidence="4 5">
    <name type="scientific">Aliiruegeria lutimaris</name>
    <dbReference type="NCBI Taxonomy" id="571298"/>
    <lineage>
        <taxon>Bacteria</taxon>
        <taxon>Pseudomonadati</taxon>
        <taxon>Pseudomonadota</taxon>
        <taxon>Alphaproteobacteria</taxon>
        <taxon>Rhodobacterales</taxon>
        <taxon>Roseobacteraceae</taxon>
        <taxon>Aliiruegeria</taxon>
    </lineage>
</organism>
<dbReference type="GO" id="GO:0004222">
    <property type="term" value="F:metalloendopeptidase activity"/>
    <property type="evidence" value="ECO:0007669"/>
    <property type="project" value="TreeGrafter"/>
</dbReference>
<dbReference type="Gene3D" id="2.70.70.10">
    <property type="entry name" value="Glucose Permease (Domain IIA)"/>
    <property type="match status" value="1"/>
</dbReference>
<evidence type="ECO:0000256" key="2">
    <source>
        <dbReference type="SAM" id="SignalP"/>
    </source>
</evidence>
<dbReference type="PANTHER" id="PTHR21666">
    <property type="entry name" value="PEPTIDASE-RELATED"/>
    <property type="match status" value="1"/>
</dbReference>
<gene>
    <name evidence="4" type="ORF">SAMN04488026_100946</name>
</gene>
<dbReference type="EMBL" id="FNEK01000009">
    <property type="protein sequence ID" value="SDI93563.1"/>
    <property type="molecule type" value="Genomic_DNA"/>
</dbReference>
<feature type="domain" description="M23ase beta-sheet core" evidence="3">
    <location>
        <begin position="73"/>
        <end position="191"/>
    </location>
</feature>
<dbReference type="AlphaFoldDB" id="A0A1G8PM50"/>
<feature type="chain" id="PRO_5011586204" evidence="2">
    <location>
        <begin position="27"/>
        <end position="335"/>
    </location>
</feature>
<protein>
    <submittedName>
        <fullName evidence="4">Peptidase family M23</fullName>
    </submittedName>
</protein>
<reference evidence="4 5" key="1">
    <citation type="submission" date="2016-10" db="EMBL/GenBank/DDBJ databases">
        <authorList>
            <person name="de Groot N.N."/>
        </authorList>
    </citation>
    <scope>NUCLEOTIDE SEQUENCE [LARGE SCALE GENOMIC DNA]</scope>
    <source>
        <strain evidence="4 5">DSM 25294</strain>
    </source>
</reference>